<dbReference type="InterPro" id="IPR029058">
    <property type="entry name" value="AB_hydrolase_fold"/>
</dbReference>
<evidence type="ECO:0000313" key="3">
    <source>
        <dbReference type="Proteomes" id="UP000184267"/>
    </source>
</evidence>
<protein>
    <recommendedName>
        <fullName evidence="1">AB hydrolase-1 domain-containing protein</fullName>
    </recommendedName>
</protein>
<keyword evidence="3" id="KW-1185">Reference proteome</keyword>
<accession>A0A1M2VX65</accession>
<name>A0A1M2VX65_TRAPU</name>
<dbReference type="InterPro" id="IPR000073">
    <property type="entry name" value="AB_hydrolase_1"/>
</dbReference>
<dbReference type="SUPFAM" id="SSF53474">
    <property type="entry name" value="alpha/beta-Hydrolases"/>
    <property type="match status" value="1"/>
</dbReference>
<gene>
    <name evidence="2" type="ORF">TRAPUB_11257</name>
</gene>
<feature type="domain" description="AB hydrolase-1" evidence="1">
    <location>
        <begin position="14"/>
        <end position="260"/>
    </location>
</feature>
<proteinExistence type="predicted"/>
<dbReference type="Proteomes" id="UP000184267">
    <property type="component" value="Unassembled WGS sequence"/>
</dbReference>
<dbReference type="AlphaFoldDB" id="A0A1M2VX65"/>
<dbReference type="EMBL" id="MNAD01000511">
    <property type="protein sequence ID" value="OJT12201.1"/>
    <property type="molecule type" value="Genomic_DNA"/>
</dbReference>
<evidence type="ECO:0000313" key="2">
    <source>
        <dbReference type="EMBL" id="OJT12201.1"/>
    </source>
</evidence>
<reference evidence="2 3" key="1">
    <citation type="submission" date="2016-10" db="EMBL/GenBank/DDBJ databases">
        <title>Genome sequence of the basidiomycete white-rot fungus Trametes pubescens.</title>
        <authorList>
            <person name="Makela M.R."/>
            <person name="Granchi Z."/>
            <person name="Peng M."/>
            <person name="De Vries R.P."/>
            <person name="Grigoriev I."/>
            <person name="Riley R."/>
            <person name="Hilden K."/>
        </authorList>
    </citation>
    <scope>NUCLEOTIDE SEQUENCE [LARGE SCALE GENOMIC DNA]</scope>
    <source>
        <strain evidence="2 3">FBCC735</strain>
    </source>
</reference>
<dbReference type="OMA" id="AWSFEMQ"/>
<comment type="caution">
    <text evidence="2">The sequence shown here is derived from an EMBL/GenBank/DDBJ whole genome shotgun (WGS) entry which is preliminary data.</text>
</comment>
<evidence type="ECO:0000259" key="1">
    <source>
        <dbReference type="Pfam" id="PF12697"/>
    </source>
</evidence>
<sequence length="275" mass="30662">MKNPDGTLQIHEAWSFEMQSHGEAAILNDTALEGIGSPLTVEEYSDGVKRFIASGALKGRKLIGIGHSLGGTALLLTTMSDELPGVKYDAIVLVEPALITREAFDANLEEREGALRDLAEAVSKRRDVWNTREEAQKYFSKRFPWAVWNPRVVELYVRYGLREVSIPSGNEIETKVTLCCTKVQERATYLHVSPHFVVLDTIRNLDDNIPLHFLLGERVDLIPEYIHKSVIDLRQVASVRKIPDGGHFVVQENPEGLANAIHEVLTGSVSRKANL</sequence>
<dbReference type="Pfam" id="PF12697">
    <property type="entry name" value="Abhydrolase_6"/>
    <property type="match status" value="1"/>
</dbReference>
<dbReference type="OrthoDB" id="94039at2759"/>
<organism evidence="2 3">
    <name type="scientific">Trametes pubescens</name>
    <name type="common">White-rot fungus</name>
    <dbReference type="NCBI Taxonomy" id="154538"/>
    <lineage>
        <taxon>Eukaryota</taxon>
        <taxon>Fungi</taxon>
        <taxon>Dikarya</taxon>
        <taxon>Basidiomycota</taxon>
        <taxon>Agaricomycotina</taxon>
        <taxon>Agaricomycetes</taxon>
        <taxon>Polyporales</taxon>
        <taxon>Polyporaceae</taxon>
        <taxon>Trametes</taxon>
    </lineage>
</organism>
<dbReference type="Gene3D" id="3.40.50.1820">
    <property type="entry name" value="alpha/beta hydrolase"/>
    <property type="match status" value="1"/>
</dbReference>